<keyword evidence="5" id="KW-0808">Transferase</keyword>
<evidence type="ECO:0000256" key="2">
    <source>
        <dbReference type="ARBA" id="ARBA00022741"/>
    </source>
</evidence>
<dbReference type="InterPro" id="IPR016181">
    <property type="entry name" value="Acyl_CoA_acyltransferase"/>
</dbReference>
<reference evidence="5 6" key="1">
    <citation type="submission" date="2020-08" db="EMBL/GenBank/DDBJ databases">
        <title>Genomic Encyclopedia of Archaeal and Bacterial Type Strains, Phase II (KMG-II): from individual species to whole genera.</title>
        <authorList>
            <person name="Goeker M."/>
        </authorList>
    </citation>
    <scope>NUCLEOTIDE SEQUENCE [LARGE SCALE GENOMIC DNA]</scope>
    <source>
        <strain evidence="5 6">5AG</strain>
    </source>
</reference>
<accession>A0A7W5K222</accession>
<keyword evidence="3" id="KW-0067">ATP-binding</keyword>
<dbReference type="InterPro" id="IPR016102">
    <property type="entry name" value="Succinyl-CoA_synth-like"/>
</dbReference>
<gene>
    <name evidence="5" type="ORF">BDK63_001304</name>
</gene>
<name>A0A7W5K222_9GAMM</name>
<dbReference type="PROSITE" id="PS51186">
    <property type="entry name" value="GNAT"/>
    <property type="match status" value="1"/>
</dbReference>
<dbReference type="SMART" id="SM00881">
    <property type="entry name" value="CoA_binding"/>
    <property type="match status" value="1"/>
</dbReference>
<dbReference type="SUPFAM" id="SSF56059">
    <property type="entry name" value="Glutathione synthetase ATP-binding domain-like"/>
    <property type="match status" value="1"/>
</dbReference>
<dbReference type="Pfam" id="PF13549">
    <property type="entry name" value="ATP-grasp_5"/>
    <property type="match status" value="1"/>
</dbReference>
<dbReference type="PANTHER" id="PTHR43334">
    <property type="entry name" value="ACETATE--COA LIGASE [ADP-FORMING]"/>
    <property type="match status" value="1"/>
</dbReference>
<dbReference type="InterPro" id="IPR000182">
    <property type="entry name" value="GNAT_dom"/>
</dbReference>
<dbReference type="Pfam" id="PF13607">
    <property type="entry name" value="Succ_CoA_lig"/>
    <property type="match status" value="1"/>
</dbReference>
<dbReference type="Gene3D" id="3.40.50.261">
    <property type="entry name" value="Succinyl-CoA synthetase domains"/>
    <property type="match status" value="2"/>
</dbReference>
<dbReference type="InterPro" id="IPR051538">
    <property type="entry name" value="Acyl-CoA_Synth/Transferase"/>
</dbReference>
<dbReference type="SUPFAM" id="SSF51735">
    <property type="entry name" value="NAD(P)-binding Rossmann-fold domains"/>
    <property type="match status" value="1"/>
</dbReference>
<feature type="domain" description="N-acetyltransferase" evidence="4">
    <location>
        <begin position="743"/>
        <end position="902"/>
    </location>
</feature>
<dbReference type="EMBL" id="JACHZF010000008">
    <property type="protein sequence ID" value="MBB3330438.1"/>
    <property type="molecule type" value="Genomic_DNA"/>
</dbReference>
<dbReference type="Gene3D" id="3.30.470.20">
    <property type="entry name" value="ATP-grasp fold, B domain"/>
    <property type="match status" value="1"/>
</dbReference>
<dbReference type="Gene3D" id="3.40.50.720">
    <property type="entry name" value="NAD(P)-binding Rossmann-like Domain"/>
    <property type="match status" value="1"/>
</dbReference>
<evidence type="ECO:0000256" key="1">
    <source>
        <dbReference type="ARBA" id="ARBA00022598"/>
    </source>
</evidence>
<dbReference type="Gene3D" id="3.30.1490.20">
    <property type="entry name" value="ATP-grasp fold, A domain"/>
    <property type="match status" value="1"/>
</dbReference>
<evidence type="ECO:0000256" key="3">
    <source>
        <dbReference type="ARBA" id="ARBA00022840"/>
    </source>
</evidence>
<keyword evidence="2" id="KW-0547">Nucleotide-binding</keyword>
<keyword evidence="1" id="KW-0436">Ligase</keyword>
<comment type="caution">
    <text evidence="5">The sequence shown here is derived from an EMBL/GenBank/DDBJ whole genome shotgun (WGS) entry which is preliminary data.</text>
</comment>
<organism evidence="5 6">
    <name type="scientific">Halomonas campaniensis</name>
    <dbReference type="NCBI Taxonomy" id="213554"/>
    <lineage>
        <taxon>Bacteria</taxon>
        <taxon>Pseudomonadati</taxon>
        <taxon>Pseudomonadota</taxon>
        <taxon>Gammaproteobacteria</taxon>
        <taxon>Oceanospirillales</taxon>
        <taxon>Halomonadaceae</taxon>
        <taxon>Halomonas</taxon>
    </lineage>
</organism>
<dbReference type="Pfam" id="PF13302">
    <property type="entry name" value="Acetyltransf_3"/>
    <property type="match status" value="1"/>
</dbReference>
<keyword evidence="6" id="KW-1185">Reference proteome</keyword>
<dbReference type="InterPro" id="IPR013815">
    <property type="entry name" value="ATP_grasp_subdomain_1"/>
</dbReference>
<dbReference type="GO" id="GO:0016874">
    <property type="term" value="F:ligase activity"/>
    <property type="evidence" value="ECO:0007669"/>
    <property type="project" value="UniProtKB-KW"/>
</dbReference>
<dbReference type="InterPro" id="IPR003781">
    <property type="entry name" value="CoA-bd"/>
</dbReference>
<dbReference type="Proteomes" id="UP000553442">
    <property type="component" value="Unassembled WGS sequence"/>
</dbReference>
<dbReference type="AlphaFoldDB" id="A0A7W5K222"/>
<proteinExistence type="predicted"/>
<dbReference type="SUPFAM" id="SSF55729">
    <property type="entry name" value="Acyl-CoA N-acyltransferases (Nat)"/>
    <property type="match status" value="1"/>
</dbReference>
<dbReference type="InterPro" id="IPR032875">
    <property type="entry name" value="Succ_CoA_lig_flav_dom"/>
</dbReference>
<sequence>MSTRFLRHFFEPRTIAVIGASEKPHSLGGLVIRNLQEAGFPGTLWAVNPKGYENVFGQPAFARIAQLPETPDLAVICSPVATVPGRIARLGRFGVRAALVLSGGSHLDEARDGKASIRERMLNAARESGIRVLGPECMGLIVPGRKLNASYASQPIKAGRVAYLGQSGMLGTAMIDWAAGRGVGFSHLITVGDSVDVMLPDLLDYINQYSPSQAILLHLEKILDAQHFMTALRDASRNRLVLAIKSGRTPESDLTGLPPTPGVANRDQIFEAAFSRAGVVRVQDSDELFDALMTLSRMKPLRGDRLAIVSNGLGPALLAIDKLISAGGKLAHFTEETRTALERGDFDMSKPGENPVDLGGNATPEKFVDAIEIVANDPSVDAVLVVHAPTRLAPSKTTAQAVVANRKRFRRNLLTSFMGLEEALSARHECNLAGIPTYVSPEKAVKAFMHMVDYQRVQALLQETPPSLPFTTTADIRRRCRTLIRDAKEQGRETLSHSETAQVLEAYGISVAPSRYVATPEEGALAAAEVEGAMALKVIHEGNCRPFRYRKHPHRLSAGLLQDLRTPEQVAEGVRQLGEKVAEKFPAFEVREYCLQPMQRGKHSLQVCAGVTRDPVFGPVIVFGIGGYKVNILADRQVALPPLNMTLAEDMVDRTHVARLIHEHSSDPDRDIQRLCQLLVKLSQMASDLLELRGVEINPLLLNRDDMVAVDFAMDLGAPARFAIMPYPEELREWVTLKNGWEVEVRPIRAEDAPLITTFHRQLSEESIRFRYFHNKSDLTQRDLSMLSHINYDRQMAFIAEHRRDDGSKEMLGVVRVWNDPDNIRTEFSVIIRDDLQGLGIGSLLMNKMIDYCKSVGTLEMIGKIMVDNHPMRALMKHLGFKQRYNMEEQVVDAVLRLNEPESEWQRHRLESQPD</sequence>
<dbReference type="PANTHER" id="PTHR43334:SF1">
    <property type="entry name" value="3-HYDROXYPROPIONATE--COA LIGASE [ADP-FORMING]"/>
    <property type="match status" value="1"/>
</dbReference>
<evidence type="ECO:0000313" key="5">
    <source>
        <dbReference type="EMBL" id="MBB3330438.1"/>
    </source>
</evidence>
<dbReference type="InterPro" id="IPR036291">
    <property type="entry name" value="NAD(P)-bd_dom_sf"/>
</dbReference>
<protein>
    <submittedName>
        <fullName evidence="5">Acetyltransferase</fullName>
    </submittedName>
</protein>
<dbReference type="Gene3D" id="3.40.630.30">
    <property type="match status" value="1"/>
</dbReference>
<evidence type="ECO:0000259" key="4">
    <source>
        <dbReference type="PROSITE" id="PS51186"/>
    </source>
</evidence>
<dbReference type="RefSeq" id="WP_183330561.1">
    <property type="nucleotide sequence ID" value="NZ_JACHZF010000008.1"/>
</dbReference>
<dbReference type="Pfam" id="PF13380">
    <property type="entry name" value="CoA_binding_2"/>
    <property type="match status" value="1"/>
</dbReference>
<evidence type="ECO:0000313" key="6">
    <source>
        <dbReference type="Proteomes" id="UP000553442"/>
    </source>
</evidence>
<dbReference type="GO" id="GO:0016747">
    <property type="term" value="F:acyltransferase activity, transferring groups other than amino-acyl groups"/>
    <property type="evidence" value="ECO:0007669"/>
    <property type="project" value="InterPro"/>
</dbReference>
<dbReference type="GO" id="GO:0005524">
    <property type="term" value="F:ATP binding"/>
    <property type="evidence" value="ECO:0007669"/>
    <property type="project" value="UniProtKB-KW"/>
</dbReference>
<dbReference type="SUPFAM" id="SSF52210">
    <property type="entry name" value="Succinyl-CoA synthetase domains"/>
    <property type="match status" value="2"/>
</dbReference>